<dbReference type="PANTHER" id="PTHR43194">
    <property type="entry name" value="HYDROLASE ALPHA/BETA FOLD FAMILY"/>
    <property type="match status" value="1"/>
</dbReference>
<dbReference type="InterPro" id="IPR050228">
    <property type="entry name" value="Carboxylesterase_BioH"/>
</dbReference>
<gene>
    <name evidence="2" type="ORF">HRJ34_19935</name>
</gene>
<organism evidence="2 3">
    <name type="scientific">Rhizorhabdus wittichii</name>
    <dbReference type="NCBI Taxonomy" id="160791"/>
    <lineage>
        <taxon>Bacteria</taxon>
        <taxon>Pseudomonadati</taxon>
        <taxon>Pseudomonadota</taxon>
        <taxon>Alphaproteobacteria</taxon>
        <taxon>Sphingomonadales</taxon>
        <taxon>Sphingomonadaceae</taxon>
        <taxon>Rhizorhabdus</taxon>
    </lineage>
</organism>
<dbReference type="Proteomes" id="UP000664914">
    <property type="component" value="Chromosome"/>
</dbReference>
<dbReference type="PANTHER" id="PTHR43194:SF2">
    <property type="entry name" value="PEROXISOMAL MEMBRANE PROTEIN LPX1"/>
    <property type="match status" value="1"/>
</dbReference>
<dbReference type="Pfam" id="PF12697">
    <property type="entry name" value="Abhydrolase_6"/>
    <property type="match status" value="1"/>
</dbReference>
<evidence type="ECO:0000313" key="3">
    <source>
        <dbReference type="Proteomes" id="UP000664914"/>
    </source>
</evidence>
<sequence length="257" mass="27150">MANFPTETALHHFDGADGARMAWHGMGPEDGRPVILIHGLFSNAFTNWVRYGHAAKLAAKGRRVIMPDLRAHGDSAKPHDPSGYSEDILADDNLALIEQLGLAPGGYDLGGYSLGGRTTARMLVRGAKPGKALLAGMGLEGLLDLGGRVAFFRKVLEGVGTHPKFSPEWMAEGFLKTTGGDARALLLLLDNFPKIARASLADLAMPILVLTGSEDNDNGSARALAAALPNAGFVEVPGNHMSAVTLPQFGDAIADWF</sequence>
<dbReference type="RefSeq" id="WP_208632192.1">
    <property type="nucleotide sequence ID" value="NZ_CP059319.1"/>
</dbReference>
<dbReference type="AlphaFoldDB" id="A0A975D0T4"/>
<reference evidence="2" key="2">
    <citation type="submission" date="2021-04" db="EMBL/GenBank/DDBJ databases">
        <title>Isolation and genomic analysis of the ibuprofen-degrading bacterium Sphingomonas strain MPO218.</title>
        <authorList>
            <person name="Aulestia M."/>
            <person name="Flores A."/>
            <person name="Mangas E.L."/>
            <person name="Perez-Pulido A.J."/>
            <person name="Santero E."/>
            <person name="Camacho E.M."/>
        </authorList>
    </citation>
    <scope>NUCLEOTIDE SEQUENCE</scope>
    <source>
        <strain evidence="2">MPO218</strain>
    </source>
</reference>
<dbReference type="InterPro" id="IPR000073">
    <property type="entry name" value="AB_hydrolase_1"/>
</dbReference>
<evidence type="ECO:0000313" key="2">
    <source>
        <dbReference type="EMBL" id="QTH20588.1"/>
    </source>
</evidence>
<evidence type="ECO:0000259" key="1">
    <source>
        <dbReference type="Pfam" id="PF12697"/>
    </source>
</evidence>
<dbReference type="GO" id="GO:0016787">
    <property type="term" value="F:hydrolase activity"/>
    <property type="evidence" value="ECO:0007669"/>
    <property type="project" value="UniProtKB-KW"/>
</dbReference>
<keyword evidence="2" id="KW-0378">Hydrolase</keyword>
<protein>
    <submittedName>
        <fullName evidence="2">Alpha/beta fold hydrolase</fullName>
    </submittedName>
</protein>
<feature type="domain" description="AB hydrolase-1" evidence="1">
    <location>
        <begin position="34"/>
        <end position="240"/>
    </location>
</feature>
<dbReference type="Gene3D" id="3.40.50.1820">
    <property type="entry name" value="alpha/beta hydrolase"/>
    <property type="match status" value="1"/>
</dbReference>
<proteinExistence type="predicted"/>
<dbReference type="EMBL" id="CP059319">
    <property type="protein sequence ID" value="QTH20588.1"/>
    <property type="molecule type" value="Genomic_DNA"/>
</dbReference>
<accession>A0A975D0T4</accession>
<dbReference type="SUPFAM" id="SSF53474">
    <property type="entry name" value="alpha/beta-Hydrolases"/>
    <property type="match status" value="1"/>
</dbReference>
<dbReference type="InterPro" id="IPR029058">
    <property type="entry name" value="AB_hydrolase_fold"/>
</dbReference>
<reference evidence="2" key="1">
    <citation type="submission" date="2020-07" db="EMBL/GenBank/DDBJ databases">
        <authorList>
            <person name="Camacho E."/>
        </authorList>
    </citation>
    <scope>NUCLEOTIDE SEQUENCE</scope>
    <source>
        <strain evidence="2">MPO218</strain>
    </source>
</reference>
<name>A0A975D0T4_9SPHN</name>